<dbReference type="SUPFAM" id="SSF55729">
    <property type="entry name" value="Acyl-CoA N-acyltransferases (Nat)"/>
    <property type="match status" value="1"/>
</dbReference>
<dbReference type="InterPro" id="IPR000182">
    <property type="entry name" value="GNAT_dom"/>
</dbReference>
<dbReference type="Gene3D" id="3.40.630.30">
    <property type="match status" value="1"/>
</dbReference>
<proteinExistence type="predicted"/>
<dbReference type="GO" id="GO:0016747">
    <property type="term" value="F:acyltransferase activity, transferring groups other than amino-acyl groups"/>
    <property type="evidence" value="ECO:0007669"/>
    <property type="project" value="InterPro"/>
</dbReference>
<keyword evidence="2" id="KW-0808">Transferase</keyword>
<accession>A0A1S1P734</accession>
<name>A0A1S1P734_METEX</name>
<comment type="caution">
    <text evidence="2">The sequence shown here is derived from an EMBL/GenBank/DDBJ whole genome shotgun (WGS) entry which is preliminary data.</text>
</comment>
<evidence type="ECO:0000313" key="2">
    <source>
        <dbReference type="EMBL" id="OHV16926.1"/>
    </source>
</evidence>
<evidence type="ECO:0000313" key="3">
    <source>
        <dbReference type="Proteomes" id="UP000180215"/>
    </source>
</evidence>
<dbReference type="EMBL" id="MNAO01000076">
    <property type="protein sequence ID" value="OHV16926.1"/>
    <property type="molecule type" value="Genomic_DNA"/>
</dbReference>
<protein>
    <submittedName>
        <fullName evidence="2">GNAT family N-acetyltransferase</fullName>
    </submittedName>
</protein>
<reference evidence="2 3" key="1">
    <citation type="submission" date="2016-10" db="EMBL/GenBank/DDBJ databases">
        <title>Draft genome sequence of Methylobacterium extorquens CP3, a seed endophyte of Crotalaria pumila with plant growth-promoting and metal tolerance properties.</title>
        <authorList>
            <person name="Sanchez-Lopez A.S."/>
            <person name="Van Hamme J.D."/>
            <person name="Thijs S."/>
            <person name="Mcammond B.M."/>
            <person name="Stevens V."/>
            <person name="Gonzalez-Chavez M.D.C."/>
            <person name="Vangronsveld J."/>
        </authorList>
    </citation>
    <scope>NUCLEOTIDE SEQUENCE [LARGE SCALE GENOMIC DNA]</scope>
    <source>
        <strain evidence="2 3">CP3</strain>
    </source>
</reference>
<feature type="domain" description="N-acetyltransferase" evidence="1">
    <location>
        <begin position="23"/>
        <end position="178"/>
    </location>
</feature>
<dbReference type="Proteomes" id="UP000180215">
    <property type="component" value="Unassembled WGS sequence"/>
</dbReference>
<sequence>MSLSTFSDDRPSGRPLGAIRGRPSLRRLWPSDGPAVHAFFLRLDPETRASRFMAAVGDRAAAAYAAQAMVAPGLIVGVFVDGTLRAIGELRPFGPGQADARRAEAALTVERGYRRAGLGLKLLRRLAEAARNRGIVELRLRCLPHNVAMRRLVAGLGAELRLTEGESEGAIRLPQPTPLSLWREGIEAALDFNLAVVTMPRSRSLPLPCLPPFLARAA</sequence>
<dbReference type="PROSITE" id="PS51186">
    <property type="entry name" value="GNAT"/>
    <property type="match status" value="1"/>
</dbReference>
<dbReference type="InterPro" id="IPR016181">
    <property type="entry name" value="Acyl_CoA_acyltransferase"/>
</dbReference>
<dbReference type="Pfam" id="PF00583">
    <property type="entry name" value="Acetyltransf_1"/>
    <property type="match status" value="1"/>
</dbReference>
<organism evidence="2 3">
    <name type="scientific">Methylorubrum extorquens</name>
    <name type="common">Methylobacterium dichloromethanicum</name>
    <name type="synonym">Methylobacterium extorquens</name>
    <dbReference type="NCBI Taxonomy" id="408"/>
    <lineage>
        <taxon>Bacteria</taxon>
        <taxon>Pseudomonadati</taxon>
        <taxon>Pseudomonadota</taxon>
        <taxon>Alphaproteobacteria</taxon>
        <taxon>Hyphomicrobiales</taxon>
        <taxon>Methylobacteriaceae</taxon>
        <taxon>Methylorubrum</taxon>
    </lineage>
</organism>
<evidence type="ECO:0000259" key="1">
    <source>
        <dbReference type="PROSITE" id="PS51186"/>
    </source>
</evidence>
<dbReference type="AlphaFoldDB" id="A0A1S1P734"/>
<gene>
    <name evidence="2" type="ORF">BK022_08845</name>
</gene>